<dbReference type="Pfam" id="PF04182">
    <property type="entry name" value="B-block_TFIIIC"/>
    <property type="match status" value="1"/>
</dbReference>
<dbReference type="PANTHER" id="PTHR15180">
    <property type="entry name" value="GENERAL TRANSCRIPTION FACTOR 3C POLYPEPTIDE 1"/>
    <property type="match status" value="1"/>
</dbReference>
<comment type="subcellular location">
    <subcellularLocation>
        <location evidence="1">Nucleus</location>
    </subcellularLocation>
</comment>
<dbReference type="GO" id="GO:0003677">
    <property type="term" value="F:DNA binding"/>
    <property type="evidence" value="ECO:0007669"/>
    <property type="project" value="UniProtKB-KW"/>
</dbReference>
<dbReference type="AlphaFoldDB" id="A0A8T1RPK7"/>
<sequence length="271" mass="29924">MDSIINSALEEICAQGQNGIALPTLWTRLQPLLSSSNLDLSPGVKKAIWAGLLSVPSLQFQAPDASYSPSDLSIQSLEDAQNLNLKIVAKEHLRDNFVGLYNVQSANANMSSPQRRALERLAIARTNGITQSQLGKEFGIEGKNLFYVVRNLECQGLIVRQSAVVRTKDACNEGEQKNCPSVTTNLMYLYRYAKTLGSQEKIEITKEERAIESLDGSSGKCVKEDVYVKDYLPAMKAVCDKLEESNDKVNCIQIWILAIVDLLQGIKIGEK</sequence>
<dbReference type="GO" id="GO:0000127">
    <property type="term" value="C:transcription factor TFIIIC complex"/>
    <property type="evidence" value="ECO:0007669"/>
    <property type="project" value="InterPro"/>
</dbReference>
<dbReference type="Proteomes" id="UP000811609">
    <property type="component" value="Chromosome 1"/>
</dbReference>
<gene>
    <name evidence="8" type="ORF">CIPAW_01G219400</name>
</gene>
<dbReference type="PANTHER" id="PTHR15180:SF1">
    <property type="entry name" value="GENERAL TRANSCRIPTION FACTOR 3C POLYPEPTIDE 1"/>
    <property type="match status" value="1"/>
</dbReference>
<reference evidence="8" key="1">
    <citation type="submission" date="2020-12" db="EMBL/GenBank/DDBJ databases">
        <title>WGS assembly of Carya illinoinensis cv. Pawnee.</title>
        <authorList>
            <person name="Platts A."/>
            <person name="Shu S."/>
            <person name="Wright S."/>
            <person name="Barry K."/>
            <person name="Edger P."/>
            <person name="Pires J.C."/>
            <person name="Schmutz J."/>
        </authorList>
    </citation>
    <scope>NUCLEOTIDE SEQUENCE</scope>
    <source>
        <tissue evidence="8">Leaf</tissue>
    </source>
</reference>
<proteinExistence type="predicted"/>
<dbReference type="GO" id="GO:0006384">
    <property type="term" value="P:transcription initiation at RNA polymerase III promoter"/>
    <property type="evidence" value="ECO:0007669"/>
    <property type="project" value="InterPro"/>
</dbReference>
<name>A0A8T1RPK7_CARIL</name>
<dbReference type="GO" id="GO:0005634">
    <property type="term" value="C:nucleus"/>
    <property type="evidence" value="ECO:0007669"/>
    <property type="project" value="UniProtKB-SubCell"/>
</dbReference>
<evidence type="ECO:0000313" key="8">
    <source>
        <dbReference type="EMBL" id="KAG6669097.1"/>
    </source>
</evidence>
<evidence type="ECO:0000256" key="3">
    <source>
        <dbReference type="ARBA" id="ARBA00023125"/>
    </source>
</evidence>
<evidence type="ECO:0000256" key="4">
    <source>
        <dbReference type="ARBA" id="ARBA00023163"/>
    </source>
</evidence>
<keyword evidence="4" id="KW-0804">Transcription</keyword>
<keyword evidence="3" id="KW-0238">DNA-binding</keyword>
<evidence type="ECO:0008006" key="10">
    <source>
        <dbReference type="Google" id="ProtNLM"/>
    </source>
</evidence>
<dbReference type="InterPro" id="IPR056428">
    <property type="entry name" value="WH_GTF3C1"/>
</dbReference>
<dbReference type="InterPro" id="IPR007309">
    <property type="entry name" value="TFIIIC_Bblock-bd"/>
</dbReference>
<keyword evidence="5" id="KW-0539">Nucleus</keyword>
<evidence type="ECO:0000256" key="5">
    <source>
        <dbReference type="ARBA" id="ARBA00023242"/>
    </source>
</evidence>
<keyword evidence="9" id="KW-1185">Reference proteome</keyword>
<evidence type="ECO:0000313" key="9">
    <source>
        <dbReference type="Proteomes" id="UP000811609"/>
    </source>
</evidence>
<protein>
    <recommendedName>
        <fullName evidence="10">B-block binding subunit of TFIIIC domain-containing protein</fullName>
    </recommendedName>
</protein>
<evidence type="ECO:0000259" key="6">
    <source>
        <dbReference type="Pfam" id="PF04182"/>
    </source>
</evidence>
<keyword evidence="2" id="KW-0597">Phosphoprotein</keyword>
<feature type="domain" description="B-block binding subunit of TFIIIC" evidence="6">
    <location>
        <begin position="113"/>
        <end position="194"/>
    </location>
</feature>
<dbReference type="Pfam" id="PF23704">
    <property type="entry name" value="WHD_GTF3C1_N"/>
    <property type="match status" value="1"/>
</dbReference>
<dbReference type="GO" id="GO:0042791">
    <property type="term" value="P:5S class rRNA transcription by RNA polymerase III"/>
    <property type="evidence" value="ECO:0007669"/>
    <property type="project" value="TreeGrafter"/>
</dbReference>
<accession>A0A8T1RPK7</accession>
<dbReference type="InterPro" id="IPR044210">
    <property type="entry name" value="Tfc3-like"/>
</dbReference>
<feature type="domain" description="General transcription factor 3C polypeptide 1 winged-helix" evidence="7">
    <location>
        <begin position="1"/>
        <end position="101"/>
    </location>
</feature>
<dbReference type="EMBL" id="CM031809">
    <property type="protein sequence ID" value="KAG6669097.1"/>
    <property type="molecule type" value="Genomic_DNA"/>
</dbReference>
<evidence type="ECO:0000259" key="7">
    <source>
        <dbReference type="Pfam" id="PF23704"/>
    </source>
</evidence>
<organism evidence="8 9">
    <name type="scientific">Carya illinoinensis</name>
    <name type="common">Pecan</name>
    <dbReference type="NCBI Taxonomy" id="32201"/>
    <lineage>
        <taxon>Eukaryota</taxon>
        <taxon>Viridiplantae</taxon>
        <taxon>Streptophyta</taxon>
        <taxon>Embryophyta</taxon>
        <taxon>Tracheophyta</taxon>
        <taxon>Spermatophyta</taxon>
        <taxon>Magnoliopsida</taxon>
        <taxon>eudicotyledons</taxon>
        <taxon>Gunneridae</taxon>
        <taxon>Pentapetalae</taxon>
        <taxon>rosids</taxon>
        <taxon>fabids</taxon>
        <taxon>Fagales</taxon>
        <taxon>Juglandaceae</taxon>
        <taxon>Carya</taxon>
    </lineage>
</organism>
<evidence type="ECO:0000256" key="1">
    <source>
        <dbReference type="ARBA" id="ARBA00004123"/>
    </source>
</evidence>
<evidence type="ECO:0000256" key="2">
    <source>
        <dbReference type="ARBA" id="ARBA00022553"/>
    </source>
</evidence>
<comment type="caution">
    <text evidence="8">The sequence shown here is derived from an EMBL/GenBank/DDBJ whole genome shotgun (WGS) entry which is preliminary data.</text>
</comment>